<name>A0ABT2TMV7_9FIRM</name>
<organism evidence="2 3">
    <name type="scientific">Brotonthovivens ammoniilytica</name>
    <dbReference type="NCBI Taxonomy" id="2981725"/>
    <lineage>
        <taxon>Bacteria</taxon>
        <taxon>Bacillati</taxon>
        <taxon>Bacillota</taxon>
        <taxon>Clostridia</taxon>
        <taxon>Lachnospirales</taxon>
        <taxon>Lachnospiraceae</taxon>
        <taxon>Brotonthovivens</taxon>
    </lineage>
</organism>
<comment type="caution">
    <text evidence="2">The sequence shown here is derived from an EMBL/GenBank/DDBJ whole genome shotgun (WGS) entry which is preliminary data.</text>
</comment>
<keyword evidence="3" id="KW-1185">Reference proteome</keyword>
<accession>A0ABT2TMV7</accession>
<dbReference type="Gene3D" id="3.90.1200.10">
    <property type="match status" value="1"/>
</dbReference>
<sequence>MKDFKDIVAEFQIEDSYVSSKALGHGAINETYEVICSRDHYVLQEINPIVFKHPSDVMNNLFLVTGHLQKKIREEGGDPRRETLEFIRTREGNTLLQTEDKKFYRMYRMIQGAEAMERIQTVECAEHAAAAFGKFQKRLEDLDISRLSETITRYHDTRYQMKQLLNAIRADVCARASGCRQQIMFVLERSEKLGLILDEMELGTIPKRVTHNDTKCSNILMEKDTKKAVCVIDLDTVMPGSALYDFGDAIRSGASESGERGSGGLELNLELFEAYTRGYLSEMAASLTEKEKELMVYSVWLMTMENGIRYLADYLGGDVYFSHIDHETANLEKAVNQFYLVLDIEEKREQMDEIVRTCLKKWKV</sequence>
<evidence type="ECO:0000313" key="3">
    <source>
        <dbReference type="Proteomes" id="UP001652442"/>
    </source>
</evidence>
<gene>
    <name evidence="2" type="ORF">OCV88_14730</name>
</gene>
<dbReference type="Proteomes" id="UP001652442">
    <property type="component" value="Unassembled WGS sequence"/>
</dbReference>
<dbReference type="InterPro" id="IPR050249">
    <property type="entry name" value="Pseudomonas-type_ThrB"/>
</dbReference>
<dbReference type="PANTHER" id="PTHR21064:SF5">
    <property type="entry name" value="SLR1880 PROTEIN"/>
    <property type="match status" value="1"/>
</dbReference>
<evidence type="ECO:0000259" key="1">
    <source>
        <dbReference type="Pfam" id="PF01636"/>
    </source>
</evidence>
<protein>
    <submittedName>
        <fullName evidence="2">Aminoglycoside phosphotransferase family protein</fullName>
    </submittedName>
</protein>
<evidence type="ECO:0000313" key="2">
    <source>
        <dbReference type="EMBL" id="MCU6763563.1"/>
    </source>
</evidence>
<proteinExistence type="predicted"/>
<feature type="domain" description="Aminoglycoside phosphotransferase" evidence="1">
    <location>
        <begin position="23"/>
        <end position="260"/>
    </location>
</feature>
<dbReference type="SUPFAM" id="SSF56112">
    <property type="entry name" value="Protein kinase-like (PK-like)"/>
    <property type="match status" value="1"/>
</dbReference>
<reference evidence="2 3" key="1">
    <citation type="journal article" date="2021" name="ISME Commun">
        <title>Automated analysis of genomic sequences facilitates high-throughput and comprehensive description of bacteria.</title>
        <authorList>
            <person name="Hitch T.C.A."/>
        </authorList>
    </citation>
    <scope>NUCLEOTIDE SEQUENCE [LARGE SCALE GENOMIC DNA]</scope>
    <source>
        <strain evidence="2 3">Sanger_109</strain>
    </source>
</reference>
<dbReference type="InterPro" id="IPR002575">
    <property type="entry name" value="Aminoglycoside_PTrfase"/>
</dbReference>
<dbReference type="PANTHER" id="PTHR21064">
    <property type="entry name" value="AMINOGLYCOSIDE PHOSPHOTRANSFERASE DOMAIN-CONTAINING PROTEIN-RELATED"/>
    <property type="match status" value="1"/>
</dbReference>
<dbReference type="RefSeq" id="WP_158426202.1">
    <property type="nucleotide sequence ID" value="NZ_JAOQJQ010000008.1"/>
</dbReference>
<dbReference type="Pfam" id="PF01636">
    <property type="entry name" value="APH"/>
    <property type="match status" value="1"/>
</dbReference>
<dbReference type="InterPro" id="IPR011009">
    <property type="entry name" value="Kinase-like_dom_sf"/>
</dbReference>
<dbReference type="EMBL" id="JAOQJQ010000008">
    <property type="protein sequence ID" value="MCU6763563.1"/>
    <property type="molecule type" value="Genomic_DNA"/>
</dbReference>